<evidence type="ECO:0000256" key="8">
    <source>
        <dbReference type="SAM" id="Phobius"/>
    </source>
</evidence>
<keyword evidence="5 8" id="KW-0472">Membrane</keyword>
<dbReference type="EMBL" id="GL349457">
    <property type="protein sequence ID" value="KNC49781.1"/>
    <property type="molecule type" value="Genomic_DNA"/>
</dbReference>
<dbReference type="eggNOG" id="KOG2296">
    <property type="taxonomic scope" value="Eukaryota"/>
</dbReference>
<dbReference type="OrthoDB" id="203099at2759"/>
<feature type="transmembrane region" description="Helical" evidence="8">
    <location>
        <begin position="31"/>
        <end position="53"/>
    </location>
</feature>
<organism evidence="9 10">
    <name type="scientific">Thecamonas trahens ATCC 50062</name>
    <dbReference type="NCBI Taxonomy" id="461836"/>
    <lineage>
        <taxon>Eukaryota</taxon>
        <taxon>Apusozoa</taxon>
        <taxon>Apusomonadida</taxon>
        <taxon>Apusomonadidae</taxon>
        <taxon>Thecamonas</taxon>
    </lineage>
</organism>
<feature type="transmembrane region" description="Helical" evidence="8">
    <location>
        <begin position="421"/>
        <end position="443"/>
    </location>
</feature>
<feature type="transmembrane region" description="Helical" evidence="8">
    <location>
        <begin position="176"/>
        <end position="198"/>
    </location>
</feature>
<evidence type="ECO:0000256" key="4">
    <source>
        <dbReference type="ARBA" id="ARBA00022989"/>
    </source>
</evidence>
<comment type="subcellular location">
    <subcellularLocation>
        <location evidence="1">Membrane</location>
        <topology evidence="1">Multi-pass membrane protein</topology>
    </subcellularLocation>
</comment>
<feature type="transmembrane region" description="Helical" evidence="8">
    <location>
        <begin position="371"/>
        <end position="397"/>
    </location>
</feature>
<evidence type="ECO:0000256" key="2">
    <source>
        <dbReference type="ARBA" id="ARBA00010487"/>
    </source>
</evidence>
<reference evidence="9 10" key="1">
    <citation type="submission" date="2010-05" db="EMBL/GenBank/DDBJ databases">
        <title>The Genome Sequence of Thecamonas trahens ATCC 50062.</title>
        <authorList>
            <consortium name="The Broad Institute Genome Sequencing Platform"/>
            <person name="Russ C."/>
            <person name="Cuomo C."/>
            <person name="Shea T."/>
            <person name="Young S.K."/>
            <person name="Zeng Q."/>
            <person name="Koehrsen M."/>
            <person name="Haas B."/>
            <person name="Borodovsky M."/>
            <person name="Guigo R."/>
            <person name="Alvarado L."/>
            <person name="Berlin A."/>
            <person name="Bochicchio J."/>
            <person name="Borenstein D."/>
            <person name="Chapman S."/>
            <person name="Chen Z."/>
            <person name="Freedman E."/>
            <person name="Gellesch M."/>
            <person name="Goldberg J."/>
            <person name="Griggs A."/>
            <person name="Gujja S."/>
            <person name="Heilman E."/>
            <person name="Heiman D."/>
            <person name="Hepburn T."/>
            <person name="Howarth C."/>
            <person name="Jen D."/>
            <person name="Larson L."/>
            <person name="Mehta T."/>
            <person name="Park D."/>
            <person name="Pearson M."/>
            <person name="Roberts A."/>
            <person name="Saif S."/>
            <person name="Shenoy N."/>
            <person name="Sisk P."/>
            <person name="Stolte C."/>
            <person name="Sykes S."/>
            <person name="Thomson T."/>
            <person name="Walk T."/>
            <person name="White J."/>
            <person name="Yandava C."/>
            <person name="Burger G."/>
            <person name="Gray M.W."/>
            <person name="Holland P.W.H."/>
            <person name="King N."/>
            <person name="Lang F.B.F."/>
            <person name="Roger A.J."/>
            <person name="Ruiz-Trillo I."/>
            <person name="Lander E."/>
            <person name="Nusbaum C."/>
        </authorList>
    </citation>
    <scope>NUCLEOTIDE SEQUENCE [LARGE SCALE GENOMIC DNA]</scope>
    <source>
        <strain evidence="9 10">ATCC 50062</strain>
    </source>
</reference>
<name>A0A0L0DCG2_THETB</name>
<dbReference type="GeneID" id="25565321"/>
<dbReference type="GO" id="GO:0016020">
    <property type="term" value="C:membrane"/>
    <property type="evidence" value="ECO:0007669"/>
    <property type="project" value="UniProtKB-SubCell"/>
</dbReference>
<dbReference type="InterPro" id="IPR006876">
    <property type="entry name" value="LMBR1-like_membr_prot"/>
</dbReference>
<feature type="transmembrane region" description="Helical" evidence="8">
    <location>
        <begin position="145"/>
        <end position="164"/>
    </location>
</feature>
<sequence length="695" mass="77202">MWVPVVFEFLAVGVLTWLTLRRFGSWKATPALAYATTYVGWMISFSIVVLLTIDVSSTVYEACRAGHLSSGVPPSSGEADQSGRGTCGAEPWTYLPHPTRYVLWNVFYWTTFALTWLVVPLQQSYVEAGDFSFWGKCKTSIRENALFYGAMGVLLGIFLVYIMATKHLYGSDLVGFAIAASNAWGLFLLVALLGYGLVEVPRALWHAPDYERGIRLAEFRADNLLVHIEDAKTELVTCIATVKNMEEPVARHFESLHRYFDVLLAATPLEYEARMQLHLSDDETAVDIDAVSRSYIAALHGRMKRAVREVETAEAQFDALMDSAFFLQDVVKARGAPQRTVVSLLRPPRRSRLGPLLDKLEWWWYVRLAPYALRIAAVALAALSALVVWSECVLFLVNSKHKDRVLSVFALAIHSGNITDAGLQICVFFPVLYLCVCAYSTLFKVQLFSYYKLVPGGLSSANSLLFSAAYLSRLAAPICYNYLLLLHEFEGVDTAFANIMGDMTAVPFLGEQFNTIFPLFILILCLCTLFNVYSRILAWLHIRSFMFEDSFDDSDAPVGLGRSIVARERARRERAIKSGISGRRRSALTDSSARRPLADTTAEARPLEPINLDLNGLRIDDEPPTDATGAGAGYSSLRSLLAGPTRTRYRDDDDKVHSSAPGVAVAEPGERGRAGDGDDESPVYRFSGRNLFDDL</sequence>
<evidence type="ECO:0000313" key="9">
    <source>
        <dbReference type="EMBL" id="KNC49781.1"/>
    </source>
</evidence>
<feature type="transmembrane region" description="Helical" evidence="8">
    <location>
        <begin position="464"/>
        <end position="483"/>
    </location>
</feature>
<dbReference type="PANTHER" id="PTHR21355">
    <property type="entry name" value="G-PROTEIN COUPLED RECEPTOR-ASSOCIATED PROTEIN LMBRD2"/>
    <property type="match status" value="1"/>
</dbReference>
<evidence type="ECO:0000313" key="10">
    <source>
        <dbReference type="Proteomes" id="UP000054408"/>
    </source>
</evidence>
<dbReference type="InterPro" id="IPR051584">
    <property type="entry name" value="GPCR-associated_LMBR1"/>
</dbReference>
<feature type="transmembrane region" description="Helical" evidence="8">
    <location>
        <begin position="6"/>
        <end position="24"/>
    </location>
</feature>
<feature type="coiled-coil region" evidence="6">
    <location>
        <begin position="296"/>
        <end position="323"/>
    </location>
</feature>
<feature type="region of interest" description="Disordered" evidence="7">
    <location>
        <begin position="580"/>
        <end position="602"/>
    </location>
</feature>
<evidence type="ECO:0000256" key="3">
    <source>
        <dbReference type="ARBA" id="ARBA00022692"/>
    </source>
</evidence>
<keyword evidence="4 8" id="KW-1133">Transmembrane helix</keyword>
<dbReference type="AlphaFoldDB" id="A0A0L0DCG2"/>
<keyword evidence="6" id="KW-0175">Coiled coil</keyword>
<dbReference type="Pfam" id="PF04791">
    <property type="entry name" value="LMBR1"/>
    <property type="match status" value="1"/>
</dbReference>
<keyword evidence="3 8" id="KW-0812">Transmembrane</keyword>
<evidence type="ECO:0000256" key="5">
    <source>
        <dbReference type="ARBA" id="ARBA00023136"/>
    </source>
</evidence>
<feature type="compositionally biased region" description="Basic and acidic residues" evidence="7">
    <location>
        <begin position="648"/>
        <end position="657"/>
    </location>
</feature>
<dbReference type="OMA" id="QLERICY"/>
<feature type="region of interest" description="Disordered" evidence="7">
    <location>
        <begin position="614"/>
        <end position="695"/>
    </location>
</feature>
<feature type="transmembrane region" description="Helical" evidence="8">
    <location>
        <begin position="101"/>
        <end position="119"/>
    </location>
</feature>
<gene>
    <name evidence="9" type="ORF">AMSG_06059</name>
</gene>
<dbReference type="Proteomes" id="UP000054408">
    <property type="component" value="Unassembled WGS sequence"/>
</dbReference>
<dbReference type="PANTHER" id="PTHR21355:SF0">
    <property type="entry name" value="G-PROTEIN COUPLED RECEPTOR-ASSOCIATED PROTEIN LMBRD2"/>
    <property type="match status" value="1"/>
</dbReference>
<evidence type="ECO:0000256" key="1">
    <source>
        <dbReference type="ARBA" id="ARBA00004141"/>
    </source>
</evidence>
<dbReference type="RefSeq" id="XP_013757565.1">
    <property type="nucleotide sequence ID" value="XM_013902111.1"/>
</dbReference>
<evidence type="ECO:0000256" key="6">
    <source>
        <dbReference type="SAM" id="Coils"/>
    </source>
</evidence>
<feature type="transmembrane region" description="Helical" evidence="8">
    <location>
        <begin position="516"/>
        <end position="538"/>
    </location>
</feature>
<accession>A0A0L0DCG2</accession>
<proteinExistence type="inferred from homology"/>
<protein>
    <submittedName>
        <fullName evidence="9">LMBR1 domain-containing protein 2-B</fullName>
    </submittedName>
</protein>
<keyword evidence="10" id="KW-1185">Reference proteome</keyword>
<comment type="similarity">
    <text evidence="2">Belongs to the LIMR family.</text>
</comment>
<evidence type="ECO:0000256" key="7">
    <source>
        <dbReference type="SAM" id="MobiDB-lite"/>
    </source>
</evidence>